<evidence type="ECO:0000313" key="2">
    <source>
        <dbReference type="Proteomes" id="UP000281098"/>
    </source>
</evidence>
<keyword evidence="2" id="KW-1185">Reference proteome</keyword>
<dbReference type="EMBL" id="QTPM01000091">
    <property type="protein sequence ID" value="RQY79157.1"/>
    <property type="molecule type" value="Genomic_DNA"/>
</dbReference>
<reference evidence="1 2" key="1">
    <citation type="submission" date="2018-08" db="EMBL/GenBank/DDBJ databases">
        <title>Comparative analysis of Burkholderia isolates from Puerto Rico.</title>
        <authorList>
            <person name="Hall C."/>
            <person name="Sahl J."/>
            <person name="Wagner D."/>
        </authorList>
    </citation>
    <scope>NUCLEOTIDE SEQUENCE [LARGE SCALE GENOMIC DNA]</scope>
    <source>
        <strain evidence="1 2">Bp8966</strain>
    </source>
</reference>
<accession>A0ABX9YCS4</accession>
<proteinExistence type="predicted"/>
<protein>
    <submittedName>
        <fullName evidence="1">Uncharacterized protein</fullName>
    </submittedName>
</protein>
<dbReference type="Proteomes" id="UP000281098">
    <property type="component" value="Unassembled WGS sequence"/>
</dbReference>
<name>A0ABX9YCS4_9BURK</name>
<sequence>MDRWLCSIAAESSFNGVRIGKITLVPVYAVDDWRQLAQGQAYRESRIIAELGTPQHATLRYLT</sequence>
<gene>
    <name evidence="1" type="ORF">DF017_35280</name>
</gene>
<comment type="caution">
    <text evidence="1">The sequence shown here is derived from an EMBL/GenBank/DDBJ whole genome shotgun (WGS) entry which is preliminary data.</text>
</comment>
<evidence type="ECO:0000313" key="1">
    <source>
        <dbReference type="EMBL" id="RQY79157.1"/>
    </source>
</evidence>
<dbReference type="RefSeq" id="WP_062911296.1">
    <property type="nucleotide sequence ID" value="NZ_QTOI01000090.1"/>
</dbReference>
<organism evidence="1 2">
    <name type="scientific">Burkholderia stagnalis</name>
    <dbReference type="NCBI Taxonomy" id="1503054"/>
    <lineage>
        <taxon>Bacteria</taxon>
        <taxon>Pseudomonadati</taxon>
        <taxon>Pseudomonadota</taxon>
        <taxon>Betaproteobacteria</taxon>
        <taxon>Burkholderiales</taxon>
        <taxon>Burkholderiaceae</taxon>
        <taxon>Burkholderia</taxon>
        <taxon>Burkholderia cepacia complex</taxon>
    </lineage>
</organism>